<evidence type="ECO:0000313" key="1">
    <source>
        <dbReference type="EMBL" id="PLO68393.1"/>
    </source>
</evidence>
<accession>A0A2J5PQT0</accession>
<dbReference type="EMBL" id="PIDR01000504">
    <property type="protein sequence ID" value="PLO68393.1"/>
    <property type="molecule type" value="Genomic_DNA"/>
</dbReference>
<feature type="non-terminal residue" evidence="1">
    <location>
        <position position="101"/>
    </location>
</feature>
<dbReference type="AlphaFoldDB" id="A0A2J5PQT0"/>
<proteinExistence type="predicted"/>
<evidence type="ECO:0000313" key="2">
    <source>
        <dbReference type="Proteomes" id="UP000234667"/>
    </source>
</evidence>
<sequence>MSDLYEYLNAKKGKTYFDDQIKPFSLISLYPDIDTSRKLRGNSRTIGDADKDVQDAIIDMIITIAVRYGLSYKEISYILLTTKVESGWICPYSSRHLLSLN</sequence>
<comment type="caution">
    <text evidence="1">The sequence shown here is derived from an EMBL/GenBank/DDBJ whole genome shotgun (WGS) entry which is preliminary data.</text>
</comment>
<organism evidence="1 2">
    <name type="scientific">Klebsiella michiganensis</name>
    <dbReference type="NCBI Taxonomy" id="1134687"/>
    <lineage>
        <taxon>Bacteria</taxon>
        <taxon>Pseudomonadati</taxon>
        <taxon>Pseudomonadota</taxon>
        <taxon>Gammaproteobacteria</taxon>
        <taxon>Enterobacterales</taxon>
        <taxon>Enterobacteriaceae</taxon>
        <taxon>Klebsiella/Raoultella group</taxon>
        <taxon>Klebsiella</taxon>
    </lineage>
</organism>
<protein>
    <submittedName>
        <fullName evidence="1">Uncharacterized protein</fullName>
    </submittedName>
</protein>
<dbReference type="Proteomes" id="UP000234667">
    <property type="component" value="Unassembled WGS sequence"/>
</dbReference>
<reference evidence="1 2" key="1">
    <citation type="submission" date="2017-11" db="EMBL/GenBank/DDBJ databases">
        <authorList>
            <person name="Han C.G."/>
        </authorList>
    </citation>
    <scope>NUCLEOTIDE SEQUENCE [LARGE SCALE GENOMIC DNA]</scope>
    <source>
        <strain evidence="1 2">A10</strain>
    </source>
</reference>
<reference evidence="1 2" key="2">
    <citation type="submission" date="2018-01" db="EMBL/GenBank/DDBJ databases">
        <title>Genomic study of Klebsiella pneumoniae.</title>
        <authorList>
            <person name="Yang Y."/>
            <person name="Bicalho R."/>
        </authorList>
    </citation>
    <scope>NUCLEOTIDE SEQUENCE [LARGE SCALE GENOMIC DNA]</scope>
    <source>
        <strain evidence="1 2">A10</strain>
    </source>
</reference>
<name>A0A2J5PQT0_9ENTR</name>
<gene>
    <name evidence="1" type="ORF">CWN49_16615</name>
</gene>